<protein>
    <submittedName>
        <fullName evidence="1">Uncharacterized protein</fullName>
    </submittedName>
</protein>
<sequence>MKLRCPYYKWRWVTLHHGLSNNGPEPVSSVVLTQEESISNASRLQEVHIEIVGGKPCKPRGPSAQLPRARASEAIVTDLSRSKCGRNLVLRAGIDKCNWWMDLPKRKGKSKVLSRGAKTKKKETLLPNMFNNDSPPFMRIFSPRCPTLEMDIKLRHRLFYR</sequence>
<keyword evidence="2" id="KW-1185">Reference proteome</keyword>
<evidence type="ECO:0000313" key="2">
    <source>
        <dbReference type="Proteomes" id="UP001396334"/>
    </source>
</evidence>
<comment type="caution">
    <text evidence="1">The sequence shown here is derived from an EMBL/GenBank/DDBJ whole genome shotgun (WGS) entry which is preliminary data.</text>
</comment>
<proteinExistence type="predicted"/>
<reference evidence="1 2" key="1">
    <citation type="journal article" date="2024" name="G3 (Bethesda)">
        <title>Genome assembly of Hibiscus sabdariffa L. provides insights into metabolisms of medicinal natural products.</title>
        <authorList>
            <person name="Kim T."/>
        </authorList>
    </citation>
    <scope>NUCLEOTIDE SEQUENCE [LARGE SCALE GENOMIC DNA]</scope>
    <source>
        <strain evidence="1">TK-2024</strain>
        <tissue evidence="1">Old leaves</tissue>
    </source>
</reference>
<evidence type="ECO:0000313" key="1">
    <source>
        <dbReference type="EMBL" id="KAK9027673.1"/>
    </source>
</evidence>
<organism evidence="1 2">
    <name type="scientific">Hibiscus sabdariffa</name>
    <name type="common">roselle</name>
    <dbReference type="NCBI Taxonomy" id="183260"/>
    <lineage>
        <taxon>Eukaryota</taxon>
        <taxon>Viridiplantae</taxon>
        <taxon>Streptophyta</taxon>
        <taxon>Embryophyta</taxon>
        <taxon>Tracheophyta</taxon>
        <taxon>Spermatophyta</taxon>
        <taxon>Magnoliopsida</taxon>
        <taxon>eudicotyledons</taxon>
        <taxon>Gunneridae</taxon>
        <taxon>Pentapetalae</taxon>
        <taxon>rosids</taxon>
        <taxon>malvids</taxon>
        <taxon>Malvales</taxon>
        <taxon>Malvaceae</taxon>
        <taxon>Malvoideae</taxon>
        <taxon>Hibiscus</taxon>
    </lineage>
</organism>
<dbReference type="EMBL" id="JBBPBN010000012">
    <property type="protein sequence ID" value="KAK9027673.1"/>
    <property type="molecule type" value="Genomic_DNA"/>
</dbReference>
<gene>
    <name evidence="1" type="ORF">V6N11_067497</name>
</gene>
<dbReference type="Proteomes" id="UP001396334">
    <property type="component" value="Unassembled WGS sequence"/>
</dbReference>
<accession>A0ABR2SQY3</accession>
<name>A0ABR2SQY3_9ROSI</name>